<gene>
    <name evidence="1" type="ORF">S01H1_82502</name>
</gene>
<dbReference type="InterPro" id="IPR014729">
    <property type="entry name" value="Rossmann-like_a/b/a_fold"/>
</dbReference>
<dbReference type="Gene3D" id="3.40.50.620">
    <property type="entry name" value="HUPs"/>
    <property type="match status" value="1"/>
</dbReference>
<accession>X0YU60</accession>
<dbReference type="EMBL" id="BARS01055938">
    <property type="protein sequence ID" value="GAG50252.1"/>
    <property type="molecule type" value="Genomic_DNA"/>
</dbReference>
<comment type="caution">
    <text evidence="1">The sequence shown here is derived from an EMBL/GenBank/DDBJ whole genome shotgun (WGS) entry which is preliminary data.</text>
</comment>
<protein>
    <recommendedName>
        <fullName evidence="2">Thil AANH domain-containing protein</fullName>
    </recommendedName>
</protein>
<dbReference type="AlphaFoldDB" id="X0YU60"/>
<evidence type="ECO:0008006" key="2">
    <source>
        <dbReference type="Google" id="ProtNLM"/>
    </source>
</evidence>
<feature type="non-terminal residue" evidence="1">
    <location>
        <position position="65"/>
    </location>
</feature>
<organism evidence="1">
    <name type="scientific">marine sediment metagenome</name>
    <dbReference type="NCBI Taxonomy" id="412755"/>
    <lineage>
        <taxon>unclassified sequences</taxon>
        <taxon>metagenomes</taxon>
        <taxon>ecological metagenomes</taxon>
    </lineage>
</organism>
<evidence type="ECO:0000313" key="1">
    <source>
        <dbReference type="EMBL" id="GAG50252.1"/>
    </source>
</evidence>
<dbReference type="SUPFAM" id="SSF52402">
    <property type="entry name" value="Adenine nucleotide alpha hydrolases-like"/>
    <property type="match status" value="1"/>
</dbReference>
<name>X0YU60_9ZZZZ</name>
<reference evidence="1" key="1">
    <citation type="journal article" date="2014" name="Front. Microbiol.">
        <title>High frequency of phylogenetically diverse reductive dehalogenase-homologous genes in deep subseafloor sedimentary metagenomes.</title>
        <authorList>
            <person name="Kawai M."/>
            <person name="Futagami T."/>
            <person name="Toyoda A."/>
            <person name="Takaki Y."/>
            <person name="Nishi S."/>
            <person name="Hori S."/>
            <person name="Arai W."/>
            <person name="Tsubouchi T."/>
            <person name="Morono Y."/>
            <person name="Uchiyama I."/>
            <person name="Ito T."/>
            <person name="Fujiyama A."/>
            <person name="Inagaki F."/>
            <person name="Takami H."/>
        </authorList>
    </citation>
    <scope>NUCLEOTIDE SEQUENCE</scope>
    <source>
        <strain evidence="1">Expedition CK06-06</strain>
    </source>
</reference>
<proteinExistence type="predicted"/>
<sequence length="65" mass="7326">MKKALVLYSGGLDSRLVVRMLQEQSYNVEALYFALPFGCSCPNCKKMDNLKLTILDVTKEPLLSK</sequence>